<evidence type="ECO:0000313" key="2">
    <source>
        <dbReference type="Proteomes" id="UP000078387"/>
    </source>
</evidence>
<dbReference type="Gene3D" id="3.80.10.10">
    <property type="entry name" value="Ribonuclease Inhibitor"/>
    <property type="match status" value="1"/>
</dbReference>
<proteinExistence type="predicted"/>
<reference evidence="1 2" key="1">
    <citation type="submission" date="2016-05" db="EMBL/GenBank/DDBJ databases">
        <title>First whole genome sequencing of Entamoeba histolytica HM1:IMSS-clone-6.</title>
        <authorList>
            <person name="Mukherjee Avik.K."/>
            <person name="Izumyama S."/>
            <person name="Nakada-Tsukui K."/>
            <person name="Nozaki T."/>
        </authorList>
    </citation>
    <scope>NUCLEOTIDE SEQUENCE [LARGE SCALE GENOMIC DNA]</scope>
    <source>
        <strain evidence="1 2">HM1:IMSS clone 6</strain>
    </source>
</reference>
<organism evidence="1 2">
    <name type="scientific">Entamoeba histolytica</name>
    <dbReference type="NCBI Taxonomy" id="5759"/>
    <lineage>
        <taxon>Eukaryota</taxon>
        <taxon>Amoebozoa</taxon>
        <taxon>Evosea</taxon>
        <taxon>Archamoebae</taxon>
        <taxon>Mastigamoebida</taxon>
        <taxon>Entamoebidae</taxon>
        <taxon>Entamoeba</taxon>
    </lineage>
</organism>
<comment type="caution">
    <text evidence="1">The sequence shown here is derived from an EMBL/GenBank/DDBJ whole genome shotgun (WGS) entry which is preliminary data.</text>
</comment>
<evidence type="ECO:0000313" key="1">
    <source>
        <dbReference type="EMBL" id="GAT94455.1"/>
    </source>
</evidence>
<dbReference type="OMA" id="IESIIYC"/>
<name>A0A5K1UR00_ENTHI</name>
<protein>
    <recommendedName>
        <fullName evidence="3">Leucine-rich repeat containing protein</fullName>
    </recommendedName>
</protein>
<dbReference type="VEuPathDB" id="AmoebaDB:EHI5A_140420"/>
<dbReference type="EMBL" id="BDEQ01000001">
    <property type="protein sequence ID" value="GAT94455.1"/>
    <property type="molecule type" value="Genomic_DNA"/>
</dbReference>
<dbReference type="VEuPathDB" id="AmoebaDB:EHI7A_095870"/>
<accession>A0A5K1UR00</accession>
<dbReference type="VEuPathDB" id="AmoebaDB:KM1_172730"/>
<gene>
    <name evidence="1" type="ORF">CL6EHI_065760</name>
</gene>
<dbReference type="VEuPathDB" id="AmoebaDB:EHI_065760"/>
<dbReference type="Proteomes" id="UP000078387">
    <property type="component" value="Unassembled WGS sequence"/>
</dbReference>
<dbReference type="SUPFAM" id="SSF52047">
    <property type="entry name" value="RNI-like"/>
    <property type="match status" value="1"/>
</dbReference>
<dbReference type="VEuPathDB" id="AmoebaDB:EHI8A_100050"/>
<dbReference type="InterPro" id="IPR032675">
    <property type="entry name" value="LRR_dom_sf"/>
</dbReference>
<evidence type="ECO:0008006" key="3">
    <source>
        <dbReference type="Google" id="ProtNLM"/>
    </source>
</evidence>
<dbReference type="AlphaFoldDB" id="A0A5K1UR00"/>
<sequence length="535" mass="60550">MGNQPSESLSFQWQSRLTRSRSSLITKPGQLPRFILIKIIPYLKNISNVLHFGAVSKKCATAIIFTTINPFFSSETLISELKLFSGIKVIRTDISNALNLSLPQDKLLEIKMSYHEIEGEISWKKITNGIVSLELQLFKEIEIDFKSYKELQKVKFIFWDDLNEKYCEKFIESVIYCENLKECIIEVDEHLLNIMKYGINQLINKGVIVVLKIHNAKQVLFEIKNNPNLHLCAYSNELHKSIIDGSTILLPDDKRLELNVSLASCESSLHKVIDAYYPTSIFIRGNTAIPNNSNKSFSKRTLDNSASSPIIQSLDLSSFSCLEQVTLEGIKIVNQKHFLLPTSLTYLSLCDCEDVKSIIIPSSLVQLNCSNCTSLSSFQTSTDPKLKILQIDHCNSIKFIHCPNSVNQIEIKYCTSLSDLDYNKNVESIEIHNCYLLKQIKPAQLTKLVLCGCSISNLTDLLHCSLKELKINTSNIPKTLVIPTTLTKLDLQNCDGLCEIDNLNKCNCLSTKTKEKYLRLSKSSLKKRKSGVNFL</sequence>